<sequence>MEEEGESGEVASKFRGNSVVQDANFRGVAELPYMGNVVDHGLLENDKVAEVAKMVGAGPSVVEKPVGEQVGELDIEQKKVEDFLPLKVGVDSAEYSALERRDQRKVEPANLDAANLANILGQFIPGIGPAFENKIADGIDHNKLGLGGNCSAGRQVIESPNIKSNFTELTPSPTFAFEAGESGKLSLGRKWKKAARVSKKYSFDFLAQASNIKEGRKRSKGISLLDVDEAGVLKRSKERESQIEDRFEDPGDDE</sequence>
<proteinExistence type="predicted"/>
<accession>A0A1R3KCF3</accession>
<feature type="non-terminal residue" evidence="2">
    <location>
        <position position="254"/>
    </location>
</feature>
<keyword evidence="3" id="KW-1185">Reference proteome</keyword>
<name>A0A1R3KCF3_9ROSI</name>
<comment type="caution">
    <text evidence="2">The sequence shown here is derived from an EMBL/GenBank/DDBJ whole genome shotgun (WGS) entry which is preliminary data.</text>
</comment>
<protein>
    <submittedName>
        <fullName evidence="2">Uncharacterized protein</fullName>
    </submittedName>
</protein>
<evidence type="ECO:0000256" key="1">
    <source>
        <dbReference type="SAM" id="MobiDB-lite"/>
    </source>
</evidence>
<feature type="region of interest" description="Disordered" evidence="1">
    <location>
        <begin position="235"/>
        <end position="254"/>
    </location>
</feature>
<evidence type="ECO:0000313" key="2">
    <source>
        <dbReference type="EMBL" id="OMP04771.1"/>
    </source>
</evidence>
<organism evidence="2 3">
    <name type="scientific">Corchorus olitorius</name>
    <dbReference type="NCBI Taxonomy" id="93759"/>
    <lineage>
        <taxon>Eukaryota</taxon>
        <taxon>Viridiplantae</taxon>
        <taxon>Streptophyta</taxon>
        <taxon>Embryophyta</taxon>
        <taxon>Tracheophyta</taxon>
        <taxon>Spermatophyta</taxon>
        <taxon>Magnoliopsida</taxon>
        <taxon>eudicotyledons</taxon>
        <taxon>Gunneridae</taxon>
        <taxon>Pentapetalae</taxon>
        <taxon>rosids</taxon>
        <taxon>malvids</taxon>
        <taxon>Malvales</taxon>
        <taxon>Malvaceae</taxon>
        <taxon>Grewioideae</taxon>
        <taxon>Apeibeae</taxon>
        <taxon>Corchorus</taxon>
    </lineage>
</organism>
<dbReference type="Proteomes" id="UP000187203">
    <property type="component" value="Unassembled WGS sequence"/>
</dbReference>
<gene>
    <name evidence="2" type="ORF">COLO4_09315</name>
</gene>
<dbReference type="EMBL" id="AWUE01014216">
    <property type="protein sequence ID" value="OMP04771.1"/>
    <property type="molecule type" value="Genomic_DNA"/>
</dbReference>
<evidence type="ECO:0000313" key="3">
    <source>
        <dbReference type="Proteomes" id="UP000187203"/>
    </source>
</evidence>
<reference evidence="3" key="1">
    <citation type="submission" date="2013-09" db="EMBL/GenBank/DDBJ databases">
        <title>Corchorus olitorius genome sequencing.</title>
        <authorList>
            <person name="Alam M."/>
            <person name="Haque M.S."/>
            <person name="Islam M.S."/>
            <person name="Emdad E.M."/>
            <person name="Islam M.M."/>
            <person name="Ahmed B."/>
            <person name="Halim A."/>
            <person name="Hossen Q.M.M."/>
            <person name="Hossain M.Z."/>
            <person name="Ahmed R."/>
            <person name="Khan M.M."/>
            <person name="Islam R."/>
            <person name="Rashid M.M."/>
            <person name="Khan S.A."/>
            <person name="Rahman M.S."/>
            <person name="Alam M."/>
            <person name="Yahiya A.S."/>
            <person name="Khan M.S."/>
            <person name="Azam M.S."/>
            <person name="Haque T."/>
            <person name="Lashkar M.Z.H."/>
            <person name="Akhand A.I."/>
            <person name="Morshed G."/>
            <person name="Roy S."/>
            <person name="Uddin K.S."/>
            <person name="Rabeya T."/>
            <person name="Hossain A.S."/>
            <person name="Chowdhury A."/>
            <person name="Snigdha A.R."/>
            <person name="Mortoza M.S."/>
            <person name="Matin S.A."/>
            <person name="Hoque S.M.E."/>
            <person name="Islam M.K."/>
            <person name="Roy D.K."/>
            <person name="Haider R."/>
            <person name="Moosa M.M."/>
            <person name="Elias S.M."/>
            <person name="Hasan A.M."/>
            <person name="Jahan S."/>
            <person name="Shafiuddin M."/>
            <person name="Mahmood N."/>
            <person name="Shommy N.S."/>
        </authorList>
    </citation>
    <scope>NUCLEOTIDE SEQUENCE [LARGE SCALE GENOMIC DNA]</scope>
    <source>
        <strain evidence="3">cv. O-4</strain>
    </source>
</reference>
<dbReference type="AlphaFoldDB" id="A0A1R3KCF3"/>